<reference evidence="2" key="1">
    <citation type="submission" date="2021-03" db="EMBL/GenBank/DDBJ databases">
        <title>Draft genome sequence of rust myrtle Austropuccinia psidii MF-1, a brazilian biotype.</title>
        <authorList>
            <person name="Quecine M.C."/>
            <person name="Pachon D.M.R."/>
            <person name="Bonatelli M.L."/>
            <person name="Correr F.H."/>
            <person name="Franceschini L.M."/>
            <person name="Leite T.F."/>
            <person name="Margarido G.R.A."/>
            <person name="Almeida C.A."/>
            <person name="Ferrarezi J.A."/>
            <person name="Labate C.A."/>
        </authorList>
    </citation>
    <scope>NUCLEOTIDE SEQUENCE</scope>
    <source>
        <strain evidence="2">MF-1</strain>
    </source>
</reference>
<evidence type="ECO:0000256" key="1">
    <source>
        <dbReference type="SAM" id="MobiDB-lite"/>
    </source>
</evidence>
<comment type="caution">
    <text evidence="2">The sequence shown here is derived from an EMBL/GenBank/DDBJ whole genome shotgun (WGS) entry which is preliminary data.</text>
</comment>
<name>A0A9Q3EEF2_9BASI</name>
<organism evidence="2 3">
    <name type="scientific">Austropuccinia psidii MF-1</name>
    <dbReference type="NCBI Taxonomy" id="1389203"/>
    <lineage>
        <taxon>Eukaryota</taxon>
        <taxon>Fungi</taxon>
        <taxon>Dikarya</taxon>
        <taxon>Basidiomycota</taxon>
        <taxon>Pucciniomycotina</taxon>
        <taxon>Pucciniomycetes</taxon>
        <taxon>Pucciniales</taxon>
        <taxon>Sphaerophragmiaceae</taxon>
        <taxon>Austropuccinia</taxon>
    </lineage>
</organism>
<keyword evidence="3" id="KW-1185">Reference proteome</keyword>
<dbReference type="Proteomes" id="UP000765509">
    <property type="component" value="Unassembled WGS sequence"/>
</dbReference>
<dbReference type="EMBL" id="AVOT02028738">
    <property type="protein sequence ID" value="MBW0521325.1"/>
    <property type="molecule type" value="Genomic_DNA"/>
</dbReference>
<evidence type="ECO:0000313" key="2">
    <source>
        <dbReference type="EMBL" id="MBW0521325.1"/>
    </source>
</evidence>
<accession>A0A9Q3EEF2</accession>
<sequence length="101" mass="11996">MLRSKIAIQEYSRRMIIIYKEGKIQKHEDGLGRWTLNNDKSNPSNDMDIGTKTPRQYIHFVRKRHFKLSSLDFYNNETNSSRGLNLEIETPHIKYKLIRAS</sequence>
<feature type="region of interest" description="Disordered" evidence="1">
    <location>
        <begin position="32"/>
        <end position="51"/>
    </location>
</feature>
<proteinExistence type="predicted"/>
<protein>
    <submittedName>
        <fullName evidence="2">Uncharacterized protein</fullName>
    </submittedName>
</protein>
<feature type="compositionally biased region" description="Polar residues" evidence="1">
    <location>
        <begin position="35"/>
        <end position="45"/>
    </location>
</feature>
<gene>
    <name evidence="2" type="ORF">O181_061040</name>
</gene>
<dbReference type="OrthoDB" id="6761929at2759"/>
<dbReference type="AlphaFoldDB" id="A0A9Q3EEF2"/>
<evidence type="ECO:0000313" key="3">
    <source>
        <dbReference type="Proteomes" id="UP000765509"/>
    </source>
</evidence>